<comment type="similarity">
    <text evidence="1">Belongs to the mycobacterial PPE family.</text>
</comment>
<evidence type="ECO:0000313" key="3">
    <source>
        <dbReference type="EMBL" id="AGL27026.1"/>
    </source>
</evidence>
<name>R4MGG9_MYCTX</name>
<gene>
    <name evidence="3" type="ORF">J113_10830</name>
</gene>
<sequence>MLAAASAWTGLAGDLGSAAASFSAVTSIATRLQQGPASAD</sequence>
<evidence type="ECO:0000313" key="4">
    <source>
        <dbReference type="Proteomes" id="UP000013548"/>
    </source>
</evidence>
<organism evidence="3 4">
    <name type="scientific">Mycobacterium tuberculosis CAS/NITR204</name>
    <dbReference type="NCBI Taxonomy" id="1310114"/>
    <lineage>
        <taxon>Bacteria</taxon>
        <taxon>Bacillati</taxon>
        <taxon>Actinomycetota</taxon>
        <taxon>Actinomycetes</taxon>
        <taxon>Mycobacteriales</taxon>
        <taxon>Mycobacteriaceae</taxon>
        <taxon>Mycobacterium</taxon>
        <taxon>Mycobacterium tuberculosis complex</taxon>
    </lineage>
</organism>
<feature type="domain" description="PPE" evidence="2">
    <location>
        <begin position="1"/>
        <end position="39"/>
    </location>
</feature>
<dbReference type="BioCyc" id="MTUB1310114:G13A2-1590-MONOMER"/>
<dbReference type="Pfam" id="PF00823">
    <property type="entry name" value="PPE"/>
    <property type="match status" value="1"/>
</dbReference>
<protein>
    <submittedName>
        <fullName evidence="3">PPE family protein</fullName>
    </submittedName>
</protein>
<evidence type="ECO:0000256" key="1">
    <source>
        <dbReference type="ARBA" id="ARBA00010652"/>
    </source>
</evidence>
<dbReference type="InterPro" id="IPR038332">
    <property type="entry name" value="PPE_sf"/>
</dbReference>
<dbReference type="SUPFAM" id="SSF140459">
    <property type="entry name" value="PE/PPE dimer-like"/>
    <property type="match status" value="1"/>
</dbReference>
<accession>R4MGG9</accession>
<reference evidence="3 4" key="1">
    <citation type="journal article" date="2013" name="Genome Announc.">
        <title>Whole-Genome Sequences of Four Clinical Isolates of Mycobacterium tuberculosis from Tamil Nadu, South India.</title>
        <authorList>
            <person name="Narayanan S."/>
            <person name="Deshpande U."/>
        </authorList>
    </citation>
    <scope>NUCLEOTIDE SEQUENCE [LARGE SCALE GENOMIC DNA]</scope>
    <source>
        <strain evidence="3 4">CAS/NITR204</strain>
    </source>
</reference>
<dbReference type="InterPro" id="IPR000030">
    <property type="entry name" value="PPE_dom"/>
</dbReference>
<proteinExistence type="inferred from homology"/>
<dbReference type="KEGG" id="mtuc:J113_10830"/>
<dbReference type="HOGENOM" id="CLU_3292799_0_0_11"/>
<dbReference type="Gene3D" id="1.20.1260.20">
    <property type="entry name" value="PPE superfamily"/>
    <property type="match status" value="1"/>
</dbReference>
<dbReference type="AlphaFoldDB" id="R4MGG9"/>
<dbReference type="Proteomes" id="UP000013548">
    <property type="component" value="Chromosome"/>
</dbReference>
<evidence type="ECO:0000259" key="2">
    <source>
        <dbReference type="Pfam" id="PF00823"/>
    </source>
</evidence>
<dbReference type="EMBL" id="CP005386">
    <property type="protein sequence ID" value="AGL27026.1"/>
    <property type="molecule type" value="Genomic_DNA"/>
</dbReference>